<dbReference type="InterPro" id="IPR013083">
    <property type="entry name" value="Znf_RING/FYVE/PHD"/>
</dbReference>
<dbReference type="Proteomes" id="UP000095280">
    <property type="component" value="Unplaced"/>
</dbReference>
<accession>A0A1I8J988</accession>
<evidence type="ECO:0000313" key="7">
    <source>
        <dbReference type="Proteomes" id="UP000095280"/>
    </source>
</evidence>
<feature type="region of interest" description="Disordered" evidence="5">
    <location>
        <begin position="827"/>
        <end position="853"/>
    </location>
</feature>
<evidence type="ECO:0000259" key="6">
    <source>
        <dbReference type="PROSITE" id="PS50089"/>
    </source>
</evidence>
<evidence type="ECO:0000256" key="5">
    <source>
        <dbReference type="SAM" id="MobiDB-lite"/>
    </source>
</evidence>
<dbReference type="Gene3D" id="3.30.40.10">
    <property type="entry name" value="Zinc/RING finger domain, C3HC4 (zinc finger)"/>
    <property type="match status" value="2"/>
</dbReference>
<evidence type="ECO:0000313" key="8">
    <source>
        <dbReference type="WBParaSite" id="maker-uti_cns_0046270-snap-gene-0.2-mRNA-1"/>
    </source>
</evidence>
<organism evidence="7 8">
    <name type="scientific">Macrostomum lignano</name>
    <dbReference type="NCBI Taxonomy" id="282301"/>
    <lineage>
        <taxon>Eukaryota</taxon>
        <taxon>Metazoa</taxon>
        <taxon>Spiralia</taxon>
        <taxon>Lophotrochozoa</taxon>
        <taxon>Platyhelminthes</taxon>
        <taxon>Rhabditophora</taxon>
        <taxon>Macrostomorpha</taxon>
        <taxon>Macrostomida</taxon>
        <taxon>Macrostomidae</taxon>
        <taxon>Macrostomum</taxon>
    </lineage>
</organism>
<feature type="domain" description="RING-type" evidence="6">
    <location>
        <begin position="626"/>
        <end position="668"/>
    </location>
</feature>
<name>A0A1I8J988_9PLAT</name>
<keyword evidence="7" id="KW-1185">Reference proteome</keyword>
<evidence type="ECO:0000256" key="4">
    <source>
        <dbReference type="SAM" id="Coils"/>
    </source>
</evidence>
<dbReference type="SUPFAM" id="SSF57850">
    <property type="entry name" value="RING/U-box"/>
    <property type="match status" value="3"/>
</dbReference>
<dbReference type="PROSITE" id="PS50089">
    <property type="entry name" value="ZF_RING_2"/>
    <property type="match status" value="1"/>
</dbReference>
<proteinExistence type="predicted"/>
<dbReference type="GO" id="GO:0008270">
    <property type="term" value="F:zinc ion binding"/>
    <property type="evidence" value="ECO:0007669"/>
    <property type="project" value="UniProtKB-KW"/>
</dbReference>
<reference evidence="8" key="1">
    <citation type="submission" date="2016-11" db="UniProtKB">
        <authorList>
            <consortium name="WormBaseParasite"/>
        </authorList>
    </citation>
    <scope>IDENTIFICATION</scope>
</reference>
<evidence type="ECO:0000256" key="3">
    <source>
        <dbReference type="PROSITE-ProRule" id="PRU00175"/>
    </source>
</evidence>
<evidence type="ECO:0000256" key="2">
    <source>
        <dbReference type="ARBA" id="ARBA00022833"/>
    </source>
</evidence>
<dbReference type="AlphaFoldDB" id="A0A1I8J988"/>
<keyword evidence="2" id="KW-0862">Zinc</keyword>
<dbReference type="InterPro" id="IPR001841">
    <property type="entry name" value="Znf_RING"/>
</dbReference>
<protein>
    <submittedName>
        <fullName evidence="8">RING-type domain-containing protein</fullName>
    </submittedName>
</protein>
<feature type="coiled-coil region" evidence="4">
    <location>
        <begin position="146"/>
        <end position="173"/>
    </location>
</feature>
<dbReference type="WBParaSite" id="maker-uti_cns_0046270-snap-gene-0.2-mRNA-1">
    <property type="protein sequence ID" value="maker-uti_cns_0046270-snap-gene-0.2-mRNA-1"/>
    <property type="gene ID" value="maker-uti_cns_0046270-snap-gene-0.2"/>
</dbReference>
<keyword evidence="1 3" id="KW-0479">Metal-binding</keyword>
<evidence type="ECO:0000256" key="1">
    <source>
        <dbReference type="ARBA" id="ARBA00022771"/>
    </source>
</evidence>
<sequence length="876" mass="97303">MMEAQKRPDDEDLLCPVCKYIFTDPCFVCPNHHTLCRECYKRISDMSLFGPAKMPSGPSSSRLSSRNRRPAPPAKCFEGKSRCSNSVFVKCGHCDLDFCDLHFCDHRLKFQTECENLLKSVEKDAKECDQVSATLQPWKAQIKSLIEFIDIEKERLEELLRVTEQRLEQAAAGSSRRAEADDLRASLRSSQLQQAKAIADQLKVAATAPKLDSQDFGWPPTDEQTKEIEACKAKLDIVIGTATGICGGCIAFSSIEFIDVEKERLEELLRTTEQRLEQAAAGSSRRAEADGLKASIRSGELKKAKAIADRLKAAPAAAPKLESQDFGSPPTDEQKKEIEACKAKLVSIIGTATRICGGRSEIPIEDMSSREDEDLKCPLCKTSLLIRASCARIHHTLCRECHKRHLETHLFGHARCPVCRQMLCTPTEHAAMARLVKEFHSKPPPDATCQVREGETQCPNSVSKNCGHCDQYFCEFHYCKHRLEFQTECENLLESVEKDAKECDKVSATLQPWKAQIASFIEFIDSLEELLRTTEQRLEQAAAGSSRRAEADGLRTALQSDQLKEAKAIGDRLKSAFSKAPKLDSQKLGLPPTEEQKNEIEACKAKLSTIIETTHVSSVDIKDLRCPVCKTIFTDPCFVCPNHHTVCRECHRGILETTPYAAKCPECREKLITPKQDAAMAKLIKVFCSKALLGATCEGEGEGETQCSYSVLVNCGHCDKNLCDVHFSDHRLKFQTECLNLLSTVEKDAKECEQVSAKLQPWKAQIKNLIEFIGKKKEHLEKLLRATEQRLEQAAAGSSRGAETEGLKKSLQSFQLKEAKAISDRLKAATAEAPKLESKAFGSPPTSEQKKEIEACKSKLDTVIDTATKTCGGIPE</sequence>
<feature type="coiled-coil region" evidence="4">
    <location>
        <begin position="255"/>
        <end position="282"/>
    </location>
</feature>
<keyword evidence="4" id="KW-0175">Coiled coil</keyword>
<keyword evidence="1 3" id="KW-0863">Zinc-finger</keyword>